<name>A0ABT4Q6C1_9BACL</name>
<reference evidence="1 2" key="1">
    <citation type="submission" date="2022-12" db="EMBL/GenBank/DDBJ databases">
        <title>Draft genome sequence of Paenibacillus sp. dW9.</title>
        <authorList>
            <person name="Choi E.-W."/>
            <person name="Kim D.-U."/>
        </authorList>
    </citation>
    <scope>NUCLEOTIDE SEQUENCE [LARGE SCALE GENOMIC DNA]</scope>
    <source>
        <strain evidence="2">dW9</strain>
    </source>
</reference>
<gene>
    <name evidence="1" type="ORF">O9H85_08230</name>
</gene>
<evidence type="ECO:0000313" key="1">
    <source>
        <dbReference type="EMBL" id="MCZ8512420.1"/>
    </source>
</evidence>
<dbReference type="Proteomes" id="UP001527882">
    <property type="component" value="Unassembled WGS sequence"/>
</dbReference>
<organism evidence="1 2">
    <name type="scientific">Paenibacillus gyeongsangnamensis</name>
    <dbReference type="NCBI Taxonomy" id="3388067"/>
    <lineage>
        <taxon>Bacteria</taxon>
        <taxon>Bacillati</taxon>
        <taxon>Bacillota</taxon>
        <taxon>Bacilli</taxon>
        <taxon>Bacillales</taxon>
        <taxon>Paenibacillaceae</taxon>
        <taxon>Paenibacillus</taxon>
    </lineage>
</organism>
<dbReference type="RefSeq" id="WP_269880844.1">
    <property type="nucleotide sequence ID" value="NZ_JAQAGZ010000004.1"/>
</dbReference>
<dbReference type="EMBL" id="JAQAGZ010000004">
    <property type="protein sequence ID" value="MCZ8512420.1"/>
    <property type="molecule type" value="Genomic_DNA"/>
</dbReference>
<keyword evidence="2" id="KW-1185">Reference proteome</keyword>
<evidence type="ECO:0000313" key="2">
    <source>
        <dbReference type="Proteomes" id="UP001527882"/>
    </source>
</evidence>
<proteinExistence type="predicted"/>
<accession>A0ABT4Q6C1</accession>
<sequence length="100" mass="11747">MSDWKDEIKSRINTFAERRSIITETLSILINELRSAPYAIKGKVETVDEQNLIWRVTIDNKSEIISFVEMAEMIPNGFIPHDHEQLTKNLTEIILNKFKW</sequence>
<protein>
    <submittedName>
        <fullName evidence="1">Uncharacterized protein</fullName>
    </submittedName>
</protein>
<comment type="caution">
    <text evidence="1">The sequence shown here is derived from an EMBL/GenBank/DDBJ whole genome shotgun (WGS) entry which is preliminary data.</text>
</comment>